<proteinExistence type="predicted"/>
<dbReference type="Pfam" id="PF00756">
    <property type="entry name" value="Esterase"/>
    <property type="match status" value="1"/>
</dbReference>
<evidence type="ECO:0000256" key="2">
    <source>
        <dbReference type="SAM" id="SignalP"/>
    </source>
</evidence>
<dbReference type="AlphaFoldDB" id="A0A370GN99"/>
<dbReference type="Gene3D" id="3.40.50.1820">
    <property type="entry name" value="alpha/beta hydrolase"/>
    <property type="match status" value="1"/>
</dbReference>
<dbReference type="GO" id="GO:0016787">
    <property type="term" value="F:hydrolase activity"/>
    <property type="evidence" value="ECO:0007669"/>
    <property type="project" value="UniProtKB-KW"/>
</dbReference>
<accession>A0A370GN99</accession>
<protein>
    <submittedName>
        <fullName evidence="3">S-formylglutathione hydrolase FrmB</fullName>
    </submittedName>
</protein>
<dbReference type="InterPro" id="IPR029058">
    <property type="entry name" value="AB_hydrolase_fold"/>
</dbReference>
<keyword evidence="3" id="KW-0378">Hydrolase</keyword>
<dbReference type="InterPro" id="IPR000801">
    <property type="entry name" value="Esterase-like"/>
</dbReference>
<feature type="chain" id="PRO_5038729060" evidence="2">
    <location>
        <begin position="29"/>
        <end position="359"/>
    </location>
</feature>
<dbReference type="SUPFAM" id="SSF53474">
    <property type="entry name" value="alpha/beta-Hydrolases"/>
    <property type="match status" value="1"/>
</dbReference>
<keyword evidence="4" id="KW-1185">Reference proteome</keyword>
<reference evidence="3 4" key="1">
    <citation type="submission" date="2018-07" db="EMBL/GenBank/DDBJ databases">
        <title>Genomic Encyclopedia of Type Strains, Phase IV (KMG-IV): sequencing the most valuable type-strain genomes for metagenomic binning, comparative biology and taxonomic classification.</title>
        <authorList>
            <person name="Goeker M."/>
        </authorList>
    </citation>
    <scope>NUCLEOTIDE SEQUENCE [LARGE SCALE GENOMIC DNA]</scope>
    <source>
        <strain evidence="3 4">DSM 44952</strain>
    </source>
</reference>
<dbReference type="GO" id="GO:0016747">
    <property type="term" value="F:acyltransferase activity, transferring groups other than amino-acyl groups"/>
    <property type="evidence" value="ECO:0007669"/>
    <property type="project" value="TreeGrafter"/>
</dbReference>
<feature type="signal peptide" evidence="2">
    <location>
        <begin position="1"/>
        <end position="28"/>
    </location>
</feature>
<dbReference type="STRING" id="1210089.GCA_001613165_07539"/>
<dbReference type="EMBL" id="QQAZ01000015">
    <property type="protein sequence ID" value="RDI44860.1"/>
    <property type="molecule type" value="Genomic_DNA"/>
</dbReference>
<name>A0A370GN99_9NOCA</name>
<feature type="compositionally biased region" description="Polar residues" evidence="1">
    <location>
        <begin position="39"/>
        <end position="54"/>
    </location>
</feature>
<dbReference type="Proteomes" id="UP000255355">
    <property type="component" value="Unassembled WGS sequence"/>
</dbReference>
<sequence>MTPGNAVRAAAIAAVMATTIALSGAVGAGGGSAAASADPITSSGQLPESPTTADGSRIANFTIHDERHLTLSVYSAAMSKEIRVDVQRPADASAPRPVLYLLNGSGGGEDLNTWNTMTDVLRFLDDKNANIVQPIGGAWSMYTDWLADDPVLGRNKWTTFLTAELPPLVDAALGGNGLNAIAGLSMAGDSVLALAMGTPGLYRSVASYSGCAQTSDPIGQRVVKTMVEFWGHGDPVNMWGPDHSPLWAANDPYVHAARLRGLNLFVSAGNGVPGPHDTLDSPFLTYGTTRTPDTLANQILLGGIIEAGVNACTRNLQNRLGELGIPATFDYTPNGTHSWGYWQDAFKQSWPVLAAGMGL</sequence>
<evidence type="ECO:0000313" key="4">
    <source>
        <dbReference type="Proteomes" id="UP000255355"/>
    </source>
</evidence>
<gene>
    <name evidence="3" type="ORF">DFR68_11512</name>
</gene>
<evidence type="ECO:0000313" key="3">
    <source>
        <dbReference type="EMBL" id="RDI44860.1"/>
    </source>
</evidence>
<dbReference type="PANTHER" id="PTHR48098:SF1">
    <property type="entry name" value="DIACYLGLYCEROL ACYLTRANSFERASE_MYCOLYLTRANSFERASE AG85A"/>
    <property type="match status" value="1"/>
</dbReference>
<evidence type="ECO:0000256" key="1">
    <source>
        <dbReference type="SAM" id="MobiDB-lite"/>
    </source>
</evidence>
<keyword evidence="2" id="KW-0732">Signal</keyword>
<dbReference type="InterPro" id="IPR050583">
    <property type="entry name" value="Mycobacterial_A85_antigen"/>
</dbReference>
<organism evidence="3 4">
    <name type="scientific">Nocardia mexicana</name>
    <dbReference type="NCBI Taxonomy" id="279262"/>
    <lineage>
        <taxon>Bacteria</taxon>
        <taxon>Bacillati</taxon>
        <taxon>Actinomycetota</taxon>
        <taxon>Actinomycetes</taxon>
        <taxon>Mycobacteriales</taxon>
        <taxon>Nocardiaceae</taxon>
        <taxon>Nocardia</taxon>
    </lineage>
</organism>
<comment type="caution">
    <text evidence="3">The sequence shown here is derived from an EMBL/GenBank/DDBJ whole genome shotgun (WGS) entry which is preliminary data.</text>
</comment>
<dbReference type="PANTHER" id="PTHR48098">
    <property type="entry name" value="ENTEROCHELIN ESTERASE-RELATED"/>
    <property type="match status" value="1"/>
</dbReference>
<feature type="region of interest" description="Disordered" evidence="1">
    <location>
        <begin position="33"/>
        <end position="54"/>
    </location>
</feature>